<dbReference type="PANTHER" id="PTHR23135:SF7">
    <property type="entry name" value="LIPID II ISOGLUTAMINYL SYNTHASE (GLUTAMINE-HYDROLYZING) SUBUNIT MURT"/>
    <property type="match status" value="1"/>
</dbReference>
<dbReference type="InterPro" id="IPR043703">
    <property type="entry name" value="Lipid_II_synth_MurT"/>
</dbReference>
<keyword evidence="6" id="KW-1185">Reference proteome</keyword>
<evidence type="ECO:0000259" key="3">
    <source>
        <dbReference type="Pfam" id="PF08245"/>
    </source>
</evidence>
<comment type="pathway">
    <text evidence="1 2">Cell wall biogenesis; peptidoglycan biosynthesis.</text>
</comment>
<keyword evidence="2" id="KW-0479">Metal-binding</keyword>
<dbReference type="GO" id="GO:0016874">
    <property type="term" value="F:ligase activity"/>
    <property type="evidence" value="ECO:0007669"/>
    <property type="project" value="UniProtKB-KW"/>
</dbReference>
<reference evidence="5 6" key="1">
    <citation type="submission" date="2024-08" db="EMBL/GenBank/DDBJ databases">
        <title>Clostridium lapicellarii sp. nov., and Clostridium renhuaiense sp. nov., two species isolated from the mud in a fermentation cellar used for producing sauce-flavour Chinese liquors.</title>
        <authorList>
            <person name="Yang F."/>
            <person name="Wang H."/>
            <person name="Chen L.Q."/>
            <person name="Zhou N."/>
            <person name="Lu J.J."/>
            <person name="Pu X.X."/>
            <person name="Wan B."/>
            <person name="Wang L."/>
            <person name="Liu S.J."/>
        </authorList>
    </citation>
    <scope>NUCLEOTIDE SEQUENCE [LARGE SCALE GENOMIC DNA]</scope>
    <source>
        <strain evidence="5 6">MT-113</strain>
    </source>
</reference>
<keyword evidence="2" id="KW-0547">Nucleotide-binding</keyword>
<dbReference type="Pfam" id="PF08245">
    <property type="entry name" value="Mur_ligase_M"/>
    <property type="match status" value="1"/>
</dbReference>
<feature type="binding site" evidence="2">
    <location>
        <position position="211"/>
    </location>
    <ligand>
        <name>Zn(2+)</name>
        <dbReference type="ChEBI" id="CHEBI:29105"/>
    </ligand>
</feature>
<feature type="binding site" evidence="2">
    <location>
        <position position="233"/>
    </location>
    <ligand>
        <name>Zn(2+)</name>
        <dbReference type="ChEBI" id="CHEBI:29105"/>
    </ligand>
</feature>
<dbReference type="EMBL" id="JBGFFE010000008">
    <property type="protein sequence ID" value="MEY8763447.1"/>
    <property type="molecule type" value="Genomic_DNA"/>
</dbReference>
<sequence length="449" mass="51008">MNIKSFFSIIISKIIIKLSKILFKGGSNFPGKVALKLDKNILKVICKNYRIILITGTNGKTTTTSMIYNILKDANELVITNSTGANMITGITSCFIENYSFGKHRKPRYAVIECDEANVSFFTEYATPEIIVITNLFRDQLDRYGEVYTTLNKILKGVEKTPLSTMVLNGDESLLGDLDLPNKIIYYGFNCSPLKNKKVNINADAKFCKKCKSPYKYNFITYNHLGDYYCENCGYKRPDLKYTLDEIKLQTPEKSLVSIDGAEYCINQPGIYNMYNALCAYSTARTCKISTDYIYDSLKKQQSSFGRQEIINIGDKKAKIILVKNPAGYDQAINTISLDNSTFNLAVLLNDNYADGRDVSWIWDVNFEKLSSLSIDKIMISGIRLYDIAVRLKIAGLPVENFILCKTYEKLVEEIKSCKLDTVYILATYTAMINLRKFLNAKGYIKKLW</sequence>
<keyword evidence="2" id="KW-0573">Peptidoglycan synthesis</keyword>
<comment type="similarity">
    <text evidence="2">Belongs to the MurCDEF family. MurT subfamily.</text>
</comment>
<comment type="subunit">
    <text evidence="2">Forms a heterodimer with GatD.</text>
</comment>
<organism evidence="5 6">
    <name type="scientific">Clostridium lapidicellarium</name>
    <dbReference type="NCBI Taxonomy" id="3240931"/>
    <lineage>
        <taxon>Bacteria</taxon>
        <taxon>Bacillati</taxon>
        <taxon>Bacillota</taxon>
        <taxon>Clostridia</taxon>
        <taxon>Eubacteriales</taxon>
        <taxon>Clostridiaceae</taxon>
        <taxon>Clostridium</taxon>
    </lineage>
</organism>
<comment type="function">
    <text evidence="2">The lipid II isoglutaminyl synthase complex catalyzes the formation of alpha-D-isoglutamine in the cell wall lipid II stem peptide. The MurT subunit catalyzes the ATP-dependent amidation of D-glutamate residue of lipid II, converting it to an isoglutamine residue.</text>
</comment>
<feature type="binding site" evidence="2">
    <location>
        <position position="230"/>
    </location>
    <ligand>
        <name>Zn(2+)</name>
        <dbReference type="ChEBI" id="CHEBI:29105"/>
    </ligand>
</feature>
<dbReference type="Gene3D" id="3.40.1190.10">
    <property type="entry name" value="Mur-like, catalytic domain"/>
    <property type="match status" value="1"/>
</dbReference>
<comment type="catalytic activity">
    <reaction evidence="2">
        <text>beta-D-GlcNAc-(1-&gt;4)-Mur2Ac(oyl-L-Ala-gamma-D-O-P-Glu-L-Lys-D-Ala-D-Ala)-di-trans,octa-cis-undecaprenyl diphosphate + NH4(+) = beta-D-GlcNAc-(1-&gt;4)-Mur2Ac(oyl-L-Ala-D-isoglutaminyl-L-Lys-D-Ala-D-Ala)-di-trans,octa-cis-undecaprenyl diphosphate + phosphate + H(+)</text>
        <dbReference type="Rhea" id="RHEA:57932"/>
        <dbReference type="ChEBI" id="CHEBI:15378"/>
        <dbReference type="ChEBI" id="CHEBI:28938"/>
        <dbReference type="ChEBI" id="CHEBI:43474"/>
        <dbReference type="ChEBI" id="CHEBI:62233"/>
        <dbReference type="ChEBI" id="CHEBI:143132"/>
    </reaction>
</comment>
<comment type="catalytic activity">
    <reaction evidence="2">
        <text>beta-D-GlcNAc-(1-&gt;4)-Mur2Ac(oyl-L-Ala-gamma-D-Glu-L-Lys-D-Ala-D-Ala)-di-trans,octa-cis-undecaprenyl diphosphate + ATP = beta-D-GlcNAc-(1-&gt;4)-Mur2Ac(oyl-L-Ala-gamma-D-O-P-Glu-L-Lys-D-Ala-D-Ala)-di-trans,octa-cis-undecaprenyl diphosphate + ADP</text>
        <dbReference type="Rhea" id="RHEA:59488"/>
        <dbReference type="ChEBI" id="CHEBI:30616"/>
        <dbReference type="ChEBI" id="CHEBI:60033"/>
        <dbReference type="ChEBI" id="CHEBI:143132"/>
        <dbReference type="ChEBI" id="CHEBI:456216"/>
    </reaction>
</comment>
<dbReference type="RefSeq" id="WP_369868863.1">
    <property type="nucleotide sequence ID" value="NZ_JBGFFE010000008.1"/>
</dbReference>
<evidence type="ECO:0000313" key="6">
    <source>
        <dbReference type="Proteomes" id="UP001565220"/>
    </source>
</evidence>
<dbReference type="InterPro" id="IPR036565">
    <property type="entry name" value="Mur-like_cat_sf"/>
</dbReference>
<keyword evidence="2" id="KW-0067">ATP-binding</keyword>
<keyword evidence="2 5" id="KW-0436">Ligase</keyword>
<comment type="catalytic activity">
    <reaction evidence="2">
        <text>beta-D-GlcNAc-(1-&gt;4)-Mur2Ac(oyl-L-Ala-gamma-D-Glu-L-Lys-D-Ala-D-Ala)-di-trans,octa-cis-undecaprenyl diphosphate + L-glutamine + ATP + H2O = beta-D-GlcNAc-(1-&gt;4)-Mur2Ac(oyl-L-Ala-D-isoglutaminyl-L-Lys-D-Ala-D-Ala)-di-trans,octa-cis-undecaprenyl diphosphate + L-glutamate + ADP + phosphate + H(+)</text>
        <dbReference type="Rhea" id="RHEA:57928"/>
        <dbReference type="ChEBI" id="CHEBI:15377"/>
        <dbReference type="ChEBI" id="CHEBI:15378"/>
        <dbReference type="ChEBI" id="CHEBI:29985"/>
        <dbReference type="ChEBI" id="CHEBI:30616"/>
        <dbReference type="ChEBI" id="CHEBI:43474"/>
        <dbReference type="ChEBI" id="CHEBI:58359"/>
        <dbReference type="ChEBI" id="CHEBI:60033"/>
        <dbReference type="ChEBI" id="CHEBI:62233"/>
        <dbReference type="ChEBI" id="CHEBI:456216"/>
        <dbReference type="EC" id="6.3.5.13"/>
    </reaction>
</comment>
<dbReference type="Proteomes" id="UP001565220">
    <property type="component" value="Unassembled WGS sequence"/>
</dbReference>
<evidence type="ECO:0000256" key="2">
    <source>
        <dbReference type="HAMAP-Rule" id="MF_02214"/>
    </source>
</evidence>
<keyword evidence="2" id="KW-0862">Zinc</keyword>
<gene>
    <name evidence="2" type="primary">murT</name>
    <name evidence="5" type="ORF">AB8S09_07300</name>
</gene>
<comment type="caution">
    <text evidence="5">The sequence shown here is derived from an EMBL/GenBank/DDBJ whole genome shotgun (WGS) entry which is preliminary data.</text>
</comment>
<name>A0ABV4DW22_9CLOT</name>
<feature type="active site" evidence="2">
    <location>
        <position position="358"/>
    </location>
</feature>
<dbReference type="HAMAP" id="MF_02214">
    <property type="entry name" value="Lipid_II_synth_MurT"/>
    <property type="match status" value="1"/>
</dbReference>
<dbReference type="InterPro" id="IPR013564">
    <property type="entry name" value="MurT_C"/>
</dbReference>
<dbReference type="EC" id="6.3.5.13" evidence="2"/>
<evidence type="ECO:0000256" key="1">
    <source>
        <dbReference type="ARBA" id="ARBA00004752"/>
    </source>
</evidence>
<accession>A0ABV4DW22</accession>
<keyword evidence="2" id="KW-0961">Cell wall biogenesis/degradation</keyword>
<dbReference type="PANTHER" id="PTHR23135">
    <property type="entry name" value="MUR LIGASE FAMILY MEMBER"/>
    <property type="match status" value="1"/>
</dbReference>
<evidence type="ECO:0000313" key="5">
    <source>
        <dbReference type="EMBL" id="MEY8763447.1"/>
    </source>
</evidence>
<dbReference type="InterPro" id="IPR013221">
    <property type="entry name" value="Mur_ligase_cen"/>
</dbReference>
<feature type="domain" description="Lipid II isoglutaminyl synthase (glutamine-hydrolyzing) subunit MurT C-terminal" evidence="4">
    <location>
        <begin position="322"/>
        <end position="432"/>
    </location>
</feature>
<evidence type="ECO:0000259" key="4">
    <source>
        <dbReference type="Pfam" id="PF08353"/>
    </source>
</evidence>
<dbReference type="Pfam" id="PF08353">
    <property type="entry name" value="MurT_C"/>
    <property type="match status" value="1"/>
</dbReference>
<keyword evidence="2" id="KW-0133">Cell shape</keyword>
<proteinExistence type="inferred from homology"/>
<protein>
    <recommendedName>
        <fullName evidence="2">Lipid II isoglutaminyl synthase (glutamine-hydrolyzing) subunit MurT</fullName>
        <ecNumber evidence="2">6.3.5.13</ecNumber>
    </recommendedName>
</protein>
<feature type="domain" description="Mur ligase central" evidence="3">
    <location>
        <begin position="54"/>
        <end position="232"/>
    </location>
</feature>
<dbReference type="SUPFAM" id="SSF53623">
    <property type="entry name" value="MurD-like peptide ligases, catalytic domain"/>
    <property type="match status" value="1"/>
</dbReference>
<feature type="binding site" evidence="2">
    <location>
        <position position="208"/>
    </location>
    <ligand>
        <name>Zn(2+)</name>
        <dbReference type="ChEBI" id="CHEBI:29105"/>
    </ligand>
</feature>